<feature type="transmembrane region" description="Helical" evidence="7">
    <location>
        <begin position="507"/>
        <end position="528"/>
    </location>
</feature>
<feature type="domain" description="ABC transmembrane type-1" evidence="8">
    <location>
        <begin position="68"/>
        <end position="270"/>
    </location>
</feature>
<comment type="similarity">
    <text evidence="7">Belongs to the binding-protein-dependent transport system permease family.</text>
</comment>
<dbReference type="InterPro" id="IPR000515">
    <property type="entry name" value="MetI-like"/>
</dbReference>
<dbReference type="EMBL" id="JBHRYR010000003">
    <property type="protein sequence ID" value="MFC3853477.1"/>
    <property type="molecule type" value="Genomic_DNA"/>
</dbReference>
<dbReference type="Pfam" id="PF00528">
    <property type="entry name" value="BPD_transp_1"/>
    <property type="match status" value="2"/>
</dbReference>
<evidence type="ECO:0000259" key="8">
    <source>
        <dbReference type="PROSITE" id="PS50928"/>
    </source>
</evidence>
<feature type="transmembrane region" description="Helical" evidence="7">
    <location>
        <begin position="23"/>
        <end position="47"/>
    </location>
</feature>
<comment type="subcellular location">
    <subcellularLocation>
        <location evidence="1 7">Cell membrane</location>
        <topology evidence="1 7">Multi-pass membrane protein</topology>
    </subcellularLocation>
</comment>
<feature type="domain" description="ABC transmembrane type-1" evidence="8">
    <location>
        <begin position="337"/>
        <end position="526"/>
    </location>
</feature>
<accession>A0ABV8A254</accession>
<feature type="transmembrane region" description="Helical" evidence="7">
    <location>
        <begin position="203"/>
        <end position="225"/>
    </location>
</feature>
<proteinExistence type="inferred from homology"/>
<evidence type="ECO:0000256" key="6">
    <source>
        <dbReference type="ARBA" id="ARBA00023136"/>
    </source>
</evidence>
<feature type="transmembrane region" description="Helical" evidence="7">
    <location>
        <begin position="341"/>
        <end position="362"/>
    </location>
</feature>
<protein>
    <submittedName>
        <fullName evidence="9">ABC transporter permease subunit</fullName>
    </submittedName>
</protein>
<keyword evidence="2 7" id="KW-0813">Transport</keyword>
<evidence type="ECO:0000256" key="7">
    <source>
        <dbReference type="RuleBase" id="RU363032"/>
    </source>
</evidence>
<dbReference type="PANTHER" id="PTHR30183">
    <property type="entry name" value="MOLYBDENUM TRANSPORT SYSTEM PERMEASE PROTEIN MODB"/>
    <property type="match status" value="1"/>
</dbReference>
<keyword evidence="5 7" id="KW-1133">Transmembrane helix</keyword>
<evidence type="ECO:0000256" key="3">
    <source>
        <dbReference type="ARBA" id="ARBA00022475"/>
    </source>
</evidence>
<evidence type="ECO:0000256" key="2">
    <source>
        <dbReference type="ARBA" id="ARBA00022448"/>
    </source>
</evidence>
<evidence type="ECO:0000256" key="5">
    <source>
        <dbReference type="ARBA" id="ARBA00022989"/>
    </source>
</evidence>
<reference evidence="10" key="1">
    <citation type="journal article" date="2019" name="Int. J. Syst. Evol. Microbiol.">
        <title>The Global Catalogue of Microorganisms (GCM) 10K type strain sequencing project: providing services to taxonomists for standard genome sequencing and annotation.</title>
        <authorList>
            <consortium name="The Broad Institute Genomics Platform"/>
            <consortium name="The Broad Institute Genome Sequencing Center for Infectious Disease"/>
            <person name="Wu L."/>
            <person name="Ma J."/>
        </authorList>
    </citation>
    <scope>NUCLEOTIDE SEQUENCE [LARGE SCALE GENOMIC DNA]</scope>
    <source>
        <strain evidence="10">IBRC 10765</strain>
    </source>
</reference>
<feature type="transmembrane region" description="Helical" evidence="7">
    <location>
        <begin position="300"/>
        <end position="321"/>
    </location>
</feature>
<evidence type="ECO:0000313" key="10">
    <source>
        <dbReference type="Proteomes" id="UP001595617"/>
    </source>
</evidence>
<gene>
    <name evidence="9" type="ORF">ACFOOG_11590</name>
</gene>
<feature type="transmembrane region" description="Helical" evidence="7">
    <location>
        <begin position="251"/>
        <end position="269"/>
    </location>
</feature>
<keyword evidence="3" id="KW-1003">Cell membrane</keyword>
<evidence type="ECO:0000256" key="1">
    <source>
        <dbReference type="ARBA" id="ARBA00004651"/>
    </source>
</evidence>
<feature type="transmembrane region" description="Helical" evidence="7">
    <location>
        <begin position="67"/>
        <end position="87"/>
    </location>
</feature>
<sequence length="535" mass="59783">MTYVIPPYQSADAARSTTYWSGLAGWVSWLAMGTLLSVSGIAVLALWGGQQAGAQWTALQDPWLWRVLRFTLWQAALSAALSVLFALPVARAVALDEQLRGTKAFLRWCLLCFVMPSLVLITGMVVLFGRSGILTPWLGSDWSLYGLSGILLAHVFLNMPFAIRVLTFQWQSIPSTAWKLAAQFQLSSWQRFRWVEWPALRGVLPAAFGLIFLLCFNSFAVVLTLGGGPRATTLEVAIYQALKYNFNPQEALILAAIQLLVAGGFFVLFNRFGKLSWVMPATGLGWRPRLSGLERRAGQWVYGLAIVFLTAPVLALLVVVSRVNIASLPWLSLLISMGYSLLFALSAALFSLLLALSCLALWRRQPSARRRQWVDGVALHHLVIPGMVLSVGLYIFFMPWVNWQRWGWLAVVGLNALVALPFVYSHLKPRVHEYDAQYGRVAADLGLTGWPHWRRTILPKLWPAVQRAFAISFVLALGDFALFGIFGHDRWQTLPWLIYGLTGAYRLADAAFAALLLLALAWFALWSLERSYARR</sequence>
<keyword evidence="6 7" id="KW-0472">Membrane</keyword>
<keyword evidence="10" id="KW-1185">Reference proteome</keyword>
<feature type="transmembrane region" description="Helical" evidence="7">
    <location>
        <begin position="406"/>
        <end position="424"/>
    </location>
</feature>
<keyword evidence="4 7" id="KW-0812">Transmembrane</keyword>
<dbReference type="InterPro" id="IPR035906">
    <property type="entry name" value="MetI-like_sf"/>
</dbReference>
<dbReference type="PROSITE" id="PS50928">
    <property type="entry name" value="ABC_TM1"/>
    <property type="match status" value="2"/>
</dbReference>
<feature type="transmembrane region" description="Helical" evidence="7">
    <location>
        <begin position="468"/>
        <end position="487"/>
    </location>
</feature>
<evidence type="ECO:0000313" key="9">
    <source>
        <dbReference type="EMBL" id="MFC3853477.1"/>
    </source>
</evidence>
<organism evidence="9 10">
    <name type="scientific">Saccharospirillum mangrovi</name>
    <dbReference type="NCBI Taxonomy" id="2161747"/>
    <lineage>
        <taxon>Bacteria</taxon>
        <taxon>Pseudomonadati</taxon>
        <taxon>Pseudomonadota</taxon>
        <taxon>Gammaproteobacteria</taxon>
        <taxon>Oceanospirillales</taxon>
        <taxon>Saccharospirillaceae</taxon>
        <taxon>Saccharospirillum</taxon>
    </lineage>
</organism>
<feature type="transmembrane region" description="Helical" evidence="7">
    <location>
        <begin position="382"/>
        <end position="400"/>
    </location>
</feature>
<dbReference type="CDD" id="cd06261">
    <property type="entry name" value="TM_PBP2"/>
    <property type="match status" value="2"/>
</dbReference>
<name>A0ABV8A254_9GAMM</name>
<dbReference type="PANTHER" id="PTHR30183:SF9">
    <property type="entry name" value="THIAMINE TRANSPORT SYSTEM PERMEASE PROTEIN THIP"/>
    <property type="match status" value="1"/>
</dbReference>
<feature type="transmembrane region" description="Helical" evidence="7">
    <location>
        <begin position="142"/>
        <end position="163"/>
    </location>
</feature>
<dbReference type="SUPFAM" id="SSF161098">
    <property type="entry name" value="MetI-like"/>
    <property type="match status" value="2"/>
</dbReference>
<dbReference type="Gene3D" id="1.10.3720.10">
    <property type="entry name" value="MetI-like"/>
    <property type="match status" value="2"/>
</dbReference>
<comment type="caution">
    <text evidence="9">The sequence shown here is derived from an EMBL/GenBank/DDBJ whole genome shotgun (WGS) entry which is preliminary data.</text>
</comment>
<dbReference type="RefSeq" id="WP_380696670.1">
    <property type="nucleotide sequence ID" value="NZ_JBHRYR010000003.1"/>
</dbReference>
<evidence type="ECO:0000256" key="4">
    <source>
        <dbReference type="ARBA" id="ARBA00022692"/>
    </source>
</evidence>
<dbReference type="Proteomes" id="UP001595617">
    <property type="component" value="Unassembled WGS sequence"/>
</dbReference>
<feature type="transmembrane region" description="Helical" evidence="7">
    <location>
        <begin position="108"/>
        <end position="130"/>
    </location>
</feature>